<dbReference type="Gene3D" id="2.40.37.30">
    <property type="match status" value="2"/>
</dbReference>
<dbReference type="InterPro" id="IPR048449">
    <property type="entry name" value="YhfX-like_C"/>
</dbReference>
<organism evidence="3 4">
    <name type="scientific">Mycetocola lacteus</name>
    <dbReference type="NCBI Taxonomy" id="76637"/>
    <lineage>
        <taxon>Bacteria</taxon>
        <taxon>Bacillati</taxon>
        <taxon>Actinomycetota</taxon>
        <taxon>Actinomycetes</taxon>
        <taxon>Micrococcales</taxon>
        <taxon>Microbacteriaceae</taxon>
        <taxon>Mycetocola</taxon>
    </lineage>
</organism>
<dbReference type="Pfam" id="PF01168">
    <property type="entry name" value="Ala_racemase_N"/>
    <property type="match status" value="1"/>
</dbReference>
<feature type="domain" description="Alanine racemase N-terminal" evidence="1">
    <location>
        <begin position="33"/>
        <end position="264"/>
    </location>
</feature>
<evidence type="ECO:0000259" key="2">
    <source>
        <dbReference type="Pfam" id="PF21279"/>
    </source>
</evidence>
<dbReference type="InterPro" id="IPR001608">
    <property type="entry name" value="Ala_racemase_N"/>
</dbReference>
<comment type="caution">
    <text evidence="3">The sequence shown here is derived from an EMBL/GenBank/DDBJ whole genome shotgun (WGS) entry which is preliminary data.</text>
</comment>
<protein>
    <submittedName>
        <fullName evidence="3">YhfX family PLP-dependent enzyme</fullName>
    </submittedName>
</protein>
<proteinExistence type="predicted"/>
<accession>A0A3L7AVE2</accession>
<keyword evidence="4" id="KW-1185">Reference proteome</keyword>
<evidence type="ECO:0000313" key="4">
    <source>
        <dbReference type="Proteomes" id="UP000269438"/>
    </source>
</evidence>
<sequence>MFLDLLRRRNPELLRVATQFHRDGLIPPNTYVIDLDAVTRNAGYIATEAARFGFTPFAMTKQIGRNPDASAAIRAGGITHAVGVDLECAVAAASGGLATGHLGHLVQIPRHSAATAAALNPLYWTVFSEQKAREAGAAALELGREQDVLARIFAPGDRFYPGHEGGFEADQIARVADRLDAIPGVRFAGITTFPATLFDPESGTAKPTPNLGTLTEALHELDWAGRHNIVVNAPGTTSTAIFPALAEAGATQVEPGHGLTGTTPLHAVQDLAEDPAIAYVSEVSHLWNDRAYVFGGGLYVDPVLGSARTEALVLGAQDDPATAVPQQVDMPDASAIDYYATIPGAGAHRACPGDTVIFGFRPQVFVTRGLTAGISGLSTGNPVLAGIWSADGSAPLTHAADGFATGTSGTHTAAHNAGSNS</sequence>
<reference evidence="3 4" key="1">
    <citation type="submission" date="2018-10" db="EMBL/GenBank/DDBJ databases">
        <authorList>
            <person name="Li J."/>
        </authorList>
    </citation>
    <scope>NUCLEOTIDE SEQUENCE [LARGE SCALE GENOMIC DNA]</scope>
    <source>
        <strain evidence="3 4">JCM 11654</strain>
    </source>
</reference>
<dbReference type="OrthoDB" id="3189402at2"/>
<dbReference type="InterPro" id="IPR029066">
    <property type="entry name" value="PLP-binding_barrel"/>
</dbReference>
<dbReference type="SUPFAM" id="SSF51419">
    <property type="entry name" value="PLP-binding barrel"/>
    <property type="match status" value="1"/>
</dbReference>
<gene>
    <name evidence="3" type="ORF">D9V34_05565</name>
</gene>
<dbReference type="Pfam" id="PF21279">
    <property type="entry name" value="YhfX-like_C"/>
    <property type="match status" value="1"/>
</dbReference>
<dbReference type="Proteomes" id="UP000269438">
    <property type="component" value="Unassembled WGS sequence"/>
</dbReference>
<feature type="domain" description="YhfX-like C-terminal" evidence="2">
    <location>
        <begin position="279"/>
        <end position="383"/>
    </location>
</feature>
<dbReference type="RefSeq" id="WP_121687891.1">
    <property type="nucleotide sequence ID" value="NZ_RCUY01000004.1"/>
</dbReference>
<dbReference type="AlphaFoldDB" id="A0A3L7AVE2"/>
<name>A0A3L7AVE2_9MICO</name>
<evidence type="ECO:0000313" key="3">
    <source>
        <dbReference type="EMBL" id="RLP83478.1"/>
    </source>
</evidence>
<evidence type="ECO:0000259" key="1">
    <source>
        <dbReference type="Pfam" id="PF01168"/>
    </source>
</evidence>
<dbReference type="EMBL" id="RCUY01000004">
    <property type="protein sequence ID" value="RLP83478.1"/>
    <property type="molecule type" value="Genomic_DNA"/>
</dbReference>